<reference evidence="2" key="2">
    <citation type="submission" date="2020-05" db="UniProtKB">
        <authorList>
            <consortium name="EnsemblMetazoa"/>
        </authorList>
    </citation>
    <scope>IDENTIFICATION</scope>
    <source>
        <strain evidence="2">maculatus3</strain>
    </source>
</reference>
<keyword evidence="3" id="KW-1185">Reference proteome</keyword>
<dbReference type="EnsemblMetazoa" id="AMAM007120-RA">
    <property type="protein sequence ID" value="AMAM007120-PA"/>
    <property type="gene ID" value="AMAM007120"/>
</dbReference>
<feature type="region of interest" description="Disordered" evidence="1">
    <location>
        <begin position="1"/>
        <end position="177"/>
    </location>
</feature>
<dbReference type="VEuPathDB" id="VectorBase:AMAM007120"/>
<evidence type="ECO:0000313" key="2">
    <source>
        <dbReference type="EnsemblMetazoa" id="AMAM007120-PA"/>
    </source>
</evidence>
<protein>
    <submittedName>
        <fullName evidence="2">Uncharacterized protein</fullName>
    </submittedName>
</protein>
<sequence>MDKSLPEPSGSKPPPAGSVNASTTNNNNNNASGKGKRPFLGLLSKRSSRVEPQRCSESEDEQQTIDSGSSFSLLGNHHTHSQHATKANHTSSGNNSNGGTITTATTTSTTSSTASQRQDSSNPSDTNSYQLLSTSSTTTTTTTTSSTGPEGLSTATKIPTAVRKRDSSSNRISLGNRLSSYVSGGGGGGGNTSSGTGGTGTGGQFNLCCSIDEAIVKSPPRNRYSHPATGSSSAGSDSYDLEMQQRRQQLKLELTAKSS</sequence>
<feature type="compositionally biased region" description="Low complexity" evidence="1">
    <location>
        <begin position="20"/>
        <end position="32"/>
    </location>
</feature>
<dbReference type="AlphaFoldDB" id="A0A182SHV6"/>
<name>A0A182SHV6_9DIPT</name>
<feature type="compositionally biased region" description="Polar residues" evidence="1">
    <location>
        <begin position="116"/>
        <end position="132"/>
    </location>
</feature>
<dbReference type="Proteomes" id="UP000075901">
    <property type="component" value="Unassembled WGS sequence"/>
</dbReference>
<evidence type="ECO:0000313" key="3">
    <source>
        <dbReference type="Proteomes" id="UP000075901"/>
    </source>
</evidence>
<reference evidence="3" key="1">
    <citation type="submission" date="2013-09" db="EMBL/GenBank/DDBJ databases">
        <title>The Genome Sequence of Anopheles maculatus species B.</title>
        <authorList>
            <consortium name="The Broad Institute Genomics Platform"/>
            <person name="Neafsey D.E."/>
            <person name="Besansky N."/>
            <person name="Howell P."/>
            <person name="Walton C."/>
            <person name="Young S.K."/>
            <person name="Zeng Q."/>
            <person name="Gargeya S."/>
            <person name="Fitzgerald M."/>
            <person name="Haas B."/>
            <person name="Abouelleil A."/>
            <person name="Allen A.W."/>
            <person name="Alvarado L."/>
            <person name="Arachchi H.M."/>
            <person name="Berlin A.M."/>
            <person name="Chapman S.B."/>
            <person name="Gainer-Dewar J."/>
            <person name="Goldberg J."/>
            <person name="Griggs A."/>
            <person name="Gujja S."/>
            <person name="Hansen M."/>
            <person name="Howarth C."/>
            <person name="Imamovic A."/>
            <person name="Ireland A."/>
            <person name="Larimer J."/>
            <person name="McCowan C."/>
            <person name="Murphy C."/>
            <person name="Pearson M."/>
            <person name="Poon T.W."/>
            <person name="Priest M."/>
            <person name="Roberts A."/>
            <person name="Saif S."/>
            <person name="Shea T."/>
            <person name="Sisk P."/>
            <person name="Sykes S."/>
            <person name="Wortman J."/>
            <person name="Nusbaum C."/>
            <person name="Birren B."/>
        </authorList>
    </citation>
    <scope>NUCLEOTIDE SEQUENCE [LARGE SCALE GENOMIC DNA]</scope>
    <source>
        <strain evidence="3">maculatus3</strain>
    </source>
</reference>
<organism evidence="2 3">
    <name type="scientific">Anopheles maculatus</name>
    <dbReference type="NCBI Taxonomy" id="74869"/>
    <lineage>
        <taxon>Eukaryota</taxon>
        <taxon>Metazoa</taxon>
        <taxon>Ecdysozoa</taxon>
        <taxon>Arthropoda</taxon>
        <taxon>Hexapoda</taxon>
        <taxon>Insecta</taxon>
        <taxon>Pterygota</taxon>
        <taxon>Neoptera</taxon>
        <taxon>Endopterygota</taxon>
        <taxon>Diptera</taxon>
        <taxon>Nematocera</taxon>
        <taxon>Culicoidea</taxon>
        <taxon>Culicidae</taxon>
        <taxon>Anophelinae</taxon>
        <taxon>Anopheles</taxon>
        <taxon>Anopheles maculatus group</taxon>
    </lineage>
</organism>
<feature type="compositionally biased region" description="Polar residues" evidence="1">
    <location>
        <begin position="64"/>
        <end position="73"/>
    </location>
</feature>
<evidence type="ECO:0000256" key="1">
    <source>
        <dbReference type="SAM" id="MobiDB-lite"/>
    </source>
</evidence>
<feature type="compositionally biased region" description="Low complexity" evidence="1">
    <location>
        <begin position="90"/>
        <end position="115"/>
    </location>
</feature>
<feature type="region of interest" description="Disordered" evidence="1">
    <location>
        <begin position="218"/>
        <end position="246"/>
    </location>
</feature>
<proteinExistence type="predicted"/>
<feature type="compositionally biased region" description="Basic and acidic residues" evidence="1">
    <location>
        <begin position="48"/>
        <end position="57"/>
    </location>
</feature>
<accession>A0A182SHV6</accession>
<feature type="compositionally biased region" description="Low complexity" evidence="1">
    <location>
        <begin position="133"/>
        <end position="147"/>
    </location>
</feature>